<gene>
    <name evidence="2" type="ORF">RDB_LOCUS99203</name>
</gene>
<evidence type="ECO:0008006" key="4">
    <source>
        <dbReference type="Google" id="ProtNLM"/>
    </source>
</evidence>
<feature type="region of interest" description="Disordered" evidence="1">
    <location>
        <begin position="405"/>
        <end position="530"/>
    </location>
</feature>
<sequence>MEPLIYLTGSPPDPRSLELPDTSPAMPTTPLPKTPSMAIRALDSLRDSHLVPMSPRLEVSQPHSPKPDHEDERREAKADGDNPFPIDRNILRTVIREKLGCEPSHIKFLSSGTFHKAFLVSLVDGPDVVARIARRYMPKLKTESEIATINYVRAHTNIPVPFIYAYDSDPYNKLGGEYIIMSKAPGVPLIRHFHSMPANKMNDLLHNLAEMLVPLSQHTFPAIGSLYQHGELCPPKEIVRSILRRAKIGGDPGKIAAGMGYGRNNQRDSGKLTLDTLNVPHLHSRQMRPSPLHESTVLPQSASPTPLSPLPSPAFTNAGPSTSSSKRSDFYVGPIVAWPFFGSGRGELPSVDRPTVPLSDSPAANKAPEDPPKSPTIHDPDEIDRGPFPTLDSYVRACVRREVEGVRREQEKTGAAHKPHLVPASEERGHHHTHGHGHGHGHAGHHHSHGRRRASDELHVLNPAPKRRRRVRSGLGSLGTDGLGSSAPKNRRAPRGLGSLGNGKGPISSTSSTSTPSLASSDSDSDSDSEGSCTCSDSSCSCSSGSGSSEESGDVYSDEEAIYGDYRAAQRSSLFVGLNLAREGAVKAEMERWARWLAAQAHGDESDGEETAESSGSDDSAFQNGNGRVGATGFVGIAPVSSPPPRVKPVTPAKLLSPPRGVGVGGGGFIGVGPALPEPAKGSSPSPTSPVPRGRGVGVGVGAGGFVGVGPGPSYNTSSGTGFVGVGVGGGFLNVGGIPSPPEPSSPVSPISPTKGFAGGFGVGVGGGGFLSVAAPTPAPPPAARGIGIGAGGFLSVGAAPEPPKPVEKKKKKAAKQKVDKDELGDFVLDLHDLSLANIFVDSVDSSKITCIIDWESTTIRPFWQAAHLPTFLVSATNAHSHPVTPRLQSTRISKGVSQADSRMSHQTDSRHSHRTLGPLGNGHLPSSGAASGMASIAALTAALNDYAQGMNDAAFGSPKYSSFGDSPRAHHFGDSSPRFPHSPQRRYATLAESPRFPTPPLHSDMALDSAPRTAVLSRQHLQHSHSYPVHHTRRSGANTAVNTISALRPNGAPRTMSQRSDVHAHFEEAGLEHDHEFKRHHDVSGGETPRRITREEAAEWFKRIVAEVECPTGCGDKKEKCGERWIRAERERASWRVAHRAVEWDGWELGLVESVLEDARTLQGDMDF</sequence>
<evidence type="ECO:0000313" key="2">
    <source>
        <dbReference type="EMBL" id="CAE6458366.1"/>
    </source>
</evidence>
<evidence type="ECO:0000313" key="3">
    <source>
        <dbReference type="Proteomes" id="UP000663840"/>
    </source>
</evidence>
<feature type="compositionally biased region" description="Polar residues" evidence="1">
    <location>
        <begin position="314"/>
        <end position="325"/>
    </location>
</feature>
<dbReference type="PANTHER" id="PTHR21310:SF15">
    <property type="entry name" value="AMINOGLYCOSIDE PHOSPHOTRANSFERASE DOMAIN-CONTAINING PROTEIN"/>
    <property type="match status" value="1"/>
</dbReference>
<feature type="region of interest" description="Disordered" evidence="1">
    <location>
        <begin position="1"/>
        <end position="84"/>
    </location>
</feature>
<proteinExistence type="predicted"/>
<feature type="compositionally biased region" description="Basic and acidic residues" evidence="1">
    <location>
        <begin position="405"/>
        <end position="414"/>
    </location>
</feature>
<feature type="region of interest" description="Disordered" evidence="1">
    <location>
        <begin position="535"/>
        <end position="554"/>
    </location>
</feature>
<dbReference type="PANTHER" id="PTHR21310">
    <property type="entry name" value="AMINOGLYCOSIDE PHOSPHOTRANSFERASE-RELATED-RELATED"/>
    <property type="match status" value="1"/>
</dbReference>
<feature type="region of interest" description="Disordered" evidence="1">
    <location>
        <begin position="882"/>
        <end position="927"/>
    </location>
</feature>
<feature type="compositionally biased region" description="Low complexity" evidence="1">
    <location>
        <begin position="508"/>
        <end position="522"/>
    </location>
</feature>
<feature type="compositionally biased region" description="Basic residues" evidence="1">
    <location>
        <begin position="430"/>
        <end position="452"/>
    </location>
</feature>
<protein>
    <recommendedName>
        <fullName evidence="4">Aminoglycoside phosphotransferase domain-containing protein</fullName>
    </recommendedName>
</protein>
<reference evidence="2" key="1">
    <citation type="submission" date="2021-01" db="EMBL/GenBank/DDBJ databases">
        <authorList>
            <person name="Kaushik A."/>
        </authorList>
    </citation>
    <scope>NUCLEOTIDE SEQUENCE</scope>
    <source>
        <strain evidence="2">AG1-1A</strain>
    </source>
</reference>
<feature type="compositionally biased region" description="Basic and acidic residues" evidence="1">
    <location>
        <begin position="367"/>
        <end position="385"/>
    </location>
</feature>
<evidence type="ECO:0000256" key="1">
    <source>
        <dbReference type="SAM" id="MobiDB-lite"/>
    </source>
</evidence>
<dbReference type="EMBL" id="CAJMWR010003338">
    <property type="protein sequence ID" value="CAE6458366.1"/>
    <property type="molecule type" value="Genomic_DNA"/>
</dbReference>
<organism evidence="2 3">
    <name type="scientific">Rhizoctonia solani</name>
    <dbReference type="NCBI Taxonomy" id="456999"/>
    <lineage>
        <taxon>Eukaryota</taxon>
        <taxon>Fungi</taxon>
        <taxon>Dikarya</taxon>
        <taxon>Basidiomycota</taxon>
        <taxon>Agaricomycotina</taxon>
        <taxon>Agaricomycetes</taxon>
        <taxon>Cantharellales</taxon>
        <taxon>Ceratobasidiaceae</taxon>
        <taxon>Rhizoctonia</taxon>
    </lineage>
</organism>
<dbReference type="SUPFAM" id="SSF56112">
    <property type="entry name" value="Protein kinase-like (PK-like)"/>
    <property type="match status" value="1"/>
</dbReference>
<feature type="compositionally biased region" description="Polar residues" evidence="1">
    <location>
        <begin position="613"/>
        <end position="626"/>
    </location>
</feature>
<accession>A0A8H3BI65</accession>
<comment type="caution">
    <text evidence="2">The sequence shown here is derived from an EMBL/GenBank/DDBJ whole genome shotgun (WGS) entry which is preliminary data.</text>
</comment>
<feature type="compositionally biased region" description="Low complexity" evidence="1">
    <location>
        <begin position="535"/>
        <end position="550"/>
    </location>
</feature>
<name>A0A8H3BI65_9AGAM</name>
<feature type="compositionally biased region" description="Basic and acidic residues" evidence="1">
    <location>
        <begin position="65"/>
        <end position="80"/>
    </location>
</feature>
<dbReference type="AlphaFoldDB" id="A0A8H3BI65"/>
<feature type="region of interest" description="Disordered" evidence="1">
    <location>
        <begin position="673"/>
        <end position="692"/>
    </location>
</feature>
<dbReference type="Proteomes" id="UP000663840">
    <property type="component" value="Unassembled WGS sequence"/>
</dbReference>
<dbReference type="InterPro" id="IPR011009">
    <property type="entry name" value="Kinase-like_dom_sf"/>
</dbReference>
<feature type="region of interest" description="Disordered" evidence="1">
    <location>
        <begin position="601"/>
        <end position="628"/>
    </location>
</feature>
<dbReference type="InterPro" id="IPR051678">
    <property type="entry name" value="AGP_Transferase"/>
</dbReference>
<feature type="region of interest" description="Disordered" evidence="1">
    <location>
        <begin position="285"/>
        <end position="328"/>
    </location>
</feature>
<feature type="region of interest" description="Disordered" evidence="1">
    <location>
        <begin position="351"/>
        <end position="390"/>
    </location>
</feature>
<feature type="compositionally biased region" description="Polar residues" evidence="1">
    <location>
        <begin position="887"/>
        <end position="902"/>
    </location>
</feature>